<evidence type="ECO:0000313" key="2">
    <source>
        <dbReference type="EMBL" id="KAJ1356871.1"/>
    </source>
</evidence>
<reference evidence="2" key="1">
    <citation type="submission" date="2021-06" db="EMBL/GenBank/DDBJ databases">
        <title>Parelaphostrongylus tenuis whole genome reference sequence.</title>
        <authorList>
            <person name="Garwood T.J."/>
            <person name="Larsen P.A."/>
            <person name="Fountain-Jones N.M."/>
            <person name="Garbe J.R."/>
            <person name="Macchietto M.G."/>
            <person name="Kania S.A."/>
            <person name="Gerhold R.W."/>
            <person name="Richards J.E."/>
            <person name="Wolf T.M."/>
        </authorList>
    </citation>
    <scope>NUCLEOTIDE SEQUENCE</scope>
    <source>
        <strain evidence="2">MNPRO001-30</strain>
        <tissue evidence="2">Meninges</tissue>
    </source>
</reference>
<proteinExistence type="predicted"/>
<evidence type="ECO:0000256" key="1">
    <source>
        <dbReference type="SAM" id="MobiDB-lite"/>
    </source>
</evidence>
<organism evidence="2 3">
    <name type="scientific">Parelaphostrongylus tenuis</name>
    <name type="common">Meningeal worm</name>
    <dbReference type="NCBI Taxonomy" id="148309"/>
    <lineage>
        <taxon>Eukaryota</taxon>
        <taxon>Metazoa</taxon>
        <taxon>Ecdysozoa</taxon>
        <taxon>Nematoda</taxon>
        <taxon>Chromadorea</taxon>
        <taxon>Rhabditida</taxon>
        <taxon>Rhabditina</taxon>
        <taxon>Rhabditomorpha</taxon>
        <taxon>Strongyloidea</taxon>
        <taxon>Metastrongylidae</taxon>
        <taxon>Parelaphostrongylus</taxon>
    </lineage>
</organism>
<dbReference type="Proteomes" id="UP001196413">
    <property type="component" value="Unassembled WGS sequence"/>
</dbReference>
<feature type="compositionally biased region" description="Low complexity" evidence="1">
    <location>
        <begin position="25"/>
        <end position="37"/>
    </location>
</feature>
<dbReference type="AlphaFoldDB" id="A0AAD5MWI9"/>
<comment type="caution">
    <text evidence="2">The sequence shown here is derived from an EMBL/GenBank/DDBJ whole genome shotgun (WGS) entry which is preliminary data.</text>
</comment>
<sequence>MHKTVTCEKIENTDEEIIAEWSKKVPSLKSSSSNNDRMSSRKLEDKVREANRLMRTVYTRYLRDYYENRHIHGTKEPSRSGLSNDFQKSIQSPSADPNRANEAIQAWKMILILLQQNNRKDSEESNIILNSYNLNCVTASAGNIWK</sequence>
<feature type="region of interest" description="Disordered" evidence="1">
    <location>
        <begin position="72"/>
        <end position="98"/>
    </location>
</feature>
<name>A0AAD5MWI9_PARTN</name>
<dbReference type="EMBL" id="JAHQIW010002954">
    <property type="protein sequence ID" value="KAJ1356871.1"/>
    <property type="molecule type" value="Genomic_DNA"/>
</dbReference>
<gene>
    <name evidence="2" type="ORF">KIN20_014717</name>
</gene>
<protein>
    <submittedName>
        <fullName evidence="2">Uncharacterized protein</fullName>
    </submittedName>
</protein>
<accession>A0AAD5MWI9</accession>
<feature type="region of interest" description="Disordered" evidence="1">
    <location>
        <begin position="25"/>
        <end position="45"/>
    </location>
</feature>
<feature type="compositionally biased region" description="Polar residues" evidence="1">
    <location>
        <begin position="80"/>
        <end position="95"/>
    </location>
</feature>
<keyword evidence="3" id="KW-1185">Reference proteome</keyword>
<evidence type="ECO:0000313" key="3">
    <source>
        <dbReference type="Proteomes" id="UP001196413"/>
    </source>
</evidence>